<accession>A0A6P0UM85</accession>
<dbReference type="InterPro" id="IPR018060">
    <property type="entry name" value="HTH_AraC"/>
</dbReference>
<dbReference type="InterPro" id="IPR020449">
    <property type="entry name" value="Tscrpt_reg_AraC-type_HTH"/>
</dbReference>
<keyword evidence="3" id="KW-0804">Transcription</keyword>
<dbReference type="AlphaFoldDB" id="A0A6P0UM85"/>
<evidence type="ECO:0000313" key="5">
    <source>
        <dbReference type="EMBL" id="NER12959.1"/>
    </source>
</evidence>
<dbReference type="PRINTS" id="PR00032">
    <property type="entry name" value="HTHARAC"/>
</dbReference>
<dbReference type="PANTHER" id="PTHR43280:SF32">
    <property type="entry name" value="TRANSCRIPTIONAL REGULATORY PROTEIN"/>
    <property type="match status" value="1"/>
</dbReference>
<evidence type="ECO:0000256" key="3">
    <source>
        <dbReference type="ARBA" id="ARBA00023163"/>
    </source>
</evidence>
<sequence length="271" mass="31787">MDTNQNNQGLYTAGNIKRINGDGKPIVVTDPNCFTLLFVKHHGQLYLNFQRMNISGYRVIALCPDEVLMIENYEMLMGFAFRGTGALIKSNTFLKVFGKPEKFFEIKTKNKEQRRFTDNFVFPERLTDKKSSNEEKVFYLFELLCLEEATEDELRAYLFVTQVHFHYKMQHRIGFYAKLLGVTSKKATELFMAINIPNPHHFIKTRILAEAKKELAFTDNHISSICYEIGFNDPAYFARFFRKNTGMSPGEFRKQWQKKILKYIIYRNNST</sequence>
<organism evidence="5 6">
    <name type="scientific">Leptobacterium flavescens</name>
    <dbReference type="NCBI Taxonomy" id="472055"/>
    <lineage>
        <taxon>Bacteria</taxon>
        <taxon>Pseudomonadati</taxon>
        <taxon>Bacteroidota</taxon>
        <taxon>Flavobacteriia</taxon>
        <taxon>Flavobacteriales</taxon>
        <taxon>Flavobacteriaceae</taxon>
        <taxon>Leptobacterium</taxon>
    </lineage>
</organism>
<feature type="domain" description="HTH araC/xylS-type" evidence="4">
    <location>
        <begin position="157"/>
        <end position="255"/>
    </location>
</feature>
<dbReference type="PANTHER" id="PTHR43280">
    <property type="entry name" value="ARAC-FAMILY TRANSCRIPTIONAL REGULATOR"/>
    <property type="match status" value="1"/>
</dbReference>
<dbReference type="Pfam" id="PF12833">
    <property type="entry name" value="HTH_18"/>
    <property type="match status" value="1"/>
</dbReference>
<dbReference type="SUPFAM" id="SSF46689">
    <property type="entry name" value="Homeodomain-like"/>
    <property type="match status" value="1"/>
</dbReference>
<keyword evidence="6" id="KW-1185">Reference proteome</keyword>
<name>A0A6P0UM85_9FLAO</name>
<evidence type="ECO:0000259" key="4">
    <source>
        <dbReference type="PROSITE" id="PS01124"/>
    </source>
</evidence>
<dbReference type="GO" id="GO:0043565">
    <property type="term" value="F:sequence-specific DNA binding"/>
    <property type="evidence" value="ECO:0007669"/>
    <property type="project" value="InterPro"/>
</dbReference>
<dbReference type="Gene3D" id="1.10.10.60">
    <property type="entry name" value="Homeodomain-like"/>
    <property type="match status" value="1"/>
</dbReference>
<dbReference type="Proteomes" id="UP000468581">
    <property type="component" value="Unassembled WGS sequence"/>
</dbReference>
<gene>
    <name evidence="5" type="ORF">GWK08_05880</name>
</gene>
<keyword evidence="2" id="KW-0238">DNA-binding</keyword>
<proteinExistence type="predicted"/>
<reference evidence="5 6" key="1">
    <citation type="submission" date="2020-01" db="EMBL/GenBank/DDBJ databases">
        <title>Leptobacterium flavescens.</title>
        <authorList>
            <person name="Wang G."/>
        </authorList>
    </citation>
    <scope>NUCLEOTIDE SEQUENCE [LARGE SCALE GENOMIC DNA]</scope>
    <source>
        <strain evidence="5 6">KCTC 22160</strain>
    </source>
</reference>
<dbReference type="SMART" id="SM00342">
    <property type="entry name" value="HTH_ARAC"/>
    <property type="match status" value="1"/>
</dbReference>
<dbReference type="GO" id="GO:0003700">
    <property type="term" value="F:DNA-binding transcription factor activity"/>
    <property type="evidence" value="ECO:0007669"/>
    <property type="project" value="InterPro"/>
</dbReference>
<dbReference type="PROSITE" id="PS01124">
    <property type="entry name" value="HTH_ARAC_FAMILY_2"/>
    <property type="match status" value="1"/>
</dbReference>
<evidence type="ECO:0000256" key="2">
    <source>
        <dbReference type="ARBA" id="ARBA00023125"/>
    </source>
</evidence>
<evidence type="ECO:0000313" key="6">
    <source>
        <dbReference type="Proteomes" id="UP000468581"/>
    </source>
</evidence>
<keyword evidence="1" id="KW-0805">Transcription regulation</keyword>
<protein>
    <submittedName>
        <fullName evidence="5">Helix-turn-helix domain-containing protein</fullName>
    </submittedName>
</protein>
<dbReference type="InterPro" id="IPR009057">
    <property type="entry name" value="Homeodomain-like_sf"/>
</dbReference>
<dbReference type="EMBL" id="JAABOO010000001">
    <property type="protein sequence ID" value="NER12959.1"/>
    <property type="molecule type" value="Genomic_DNA"/>
</dbReference>
<comment type="caution">
    <text evidence="5">The sequence shown here is derived from an EMBL/GenBank/DDBJ whole genome shotgun (WGS) entry which is preliminary data.</text>
</comment>
<dbReference type="RefSeq" id="WP_163605964.1">
    <property type="nucleotide sequence ID" value="NZ_JAABOO010000001.1"/>
</dbReference>
<evidence type="ECO:0000256" key="1">
    <source>
        <dbReference type="ARBA" id="ARBA00023015"/>
    </source>
</evidence>